<evidence type="ECO:0000256" key="2">
    <source>
        <dbReference type="ARBA" id="ARBA00022475"/>
    </source>
</evidence>
<dbReference type="SUPFAM" id="SSF81296">
    <property type="entry name" value="E set domains"/>
    <property type="match status" value="1"/>
</dbReference>
<dbReference type="Gene3D" id="2.60.40.1220">
    <property type="match status" value="1"/>
</dbReference>
<feature type="domain" description="Copper resistance protein D" evidence="12">
    <location>
        <begin position="383"/>
        <end position="486"/>
    </location>
</feature>
<evidence type="ECO:0000256" key="6">
    <source>
        <dbReference type="ARBA" id="ARBA00022989"/>
    </source>
</evidence>
<feature type="transmembrane region" description="Helical" evidence="10">
    <location>
        <begin position="287"/>
        <end position="305"/>
    </location>
</feature>
<evidence type="ECO:0000256" key="3">
    <source>
        <dbReference type="ARBA" id="ARBA00022692"/>
    </source>
</evidence>
<name>A0ABU7Z2C9_9MICO</name>
<dbReference type="EMBL" id="JBAGLP010000097">
    <property type="protein sequence ID" value="MEG3613620.1"/>
    <property type="molecule type" value="Genomic_DNA"/>
</dbReference>
<dbReference type="RefSeq" id="WP_332900525.1">
    <property type="nucleotide sequence ID" value="NZ_JBAGLP010000097.1"/>
</dbReference>
<keyword evidence="5" id="KW-0732">Signal</keyword>
<evidence type="ECO:0000256" key="5">
    <source>
        <dbReference type="ARBA" id="ARBA00022729"/>
    </source>
</evidence>
<keyword evidence="14" id="KW-1185">Reference proteome</keyword>
<evidence type="ECO:0000256" key="1">
    <source>
        <dbReference type="ARBA" id="ARBA00004651"/>
    </source>
</evidence>
<dbReference type="InterPro" id="IPR014756">
    <property type="entry name" value="Ig_E-set"/>
</dbReference>
<evidence type="ECO:0000256" key="8">
    <source>
        <dbReference type="ARBA" id="ARBA00023136"/>
    </source>
</evidence>
<feature type="transmembrane region" description="Helical" evidence="10">
    <location>
        <begin position="239"/>
        <end position="260"/>
    </location>
</feature>
<feature type="domain" description="CopC" evidence="11">
    <location>
        <begin position="59"/>
        <end position="152"/>
    </location>
</feature>
<dbReference type="InterPro" id="IPR032694">
    <property type="entry name" value="CopC/D"/>
</dbReference>
<feature type="region of interest" description="Disordered" evidence="9">
    <location>
        <begin position="159"/>
        <end position="181"/>
    </location>
</feature>
<evidence type="ECO:0000259" key="11">
    <source>
        <dbReference type="Pfam" id="PF04234"/>
    </source>
</evidence>
<feature type="compositionally biased region" description="Acidic residues" evidence="9">
    <location>
        <begin position="159"/>
        <end position="170"/>
    </location>
</feature>
<evidence type="ECO:0000313" key="14">
    <source>
        <dbReference type="Proteomes" id="UP001310387"/>
    </source>
</evidence>
<proteinExistence type="predicted"/>
<dbReference type="Pfam" id="PF05425">
    <property type="entry name" value="CopD"/>
    <property type="match status" value="1"/>
</dbReference>
<sequence length="493" mass="49461">MTARTTAAALDAALALPPAARGRPDHPTAAAAPRARAITGGFLLALLLLLVGAGPAQAHTDLDTAEPADGSTSDGPVEEMVLTFTLPVTPLGEAVEVTGPDGAVPVEVTPQDDGVVLLATPAEPLTDGEYTLDWNVAAEDGHPLDGTVAFTVAGAAPDVSDDGAAADDEASPAGTAAPVPDDTVAADTAAAEEDAADFAAVVARLAGAAVLWGALVAGGGLLFAALVLRGRDREDVPAVLTAVRWVGVLALVGVPLRLAARSVVVAQGDVGAAVDPSALGDALTGDTGLVLALQGAGALAVLLGARRTLAGSWLAVVGTLLLGAGIVLDGHSNSVGPHWLVITTDVTHLLAAGAWVGGVVMVGVVLRRRRRDARPLDAGLLGSRFSVLATGSVVVVGIAGVALTVEILDRPSQLWETSWGLFLLAKVAVVAVVAAIGAYQHFRVVPMLQAPGHGARRAHKAGSLLQRGAGHETGFMVVVVLLTAWLVAASVHE</sequence>
<dbReference type="PANTHER" id="PTHR34820">
    <property type="entry name" value="INNER MEMBRANE PROTEIN YEBZ"/>
    <property type="match status" value="1"/>
</dbReference>
<feature type="transmembrane region" description="Helical" evidence="10">
    <location>
        <begin position="473"/>
        <end position="491"/>
    </location>
</feature>
<feature type="transmembrane region" description="Helical" evidence="10">
    <location>
        <begin position="419"/>
        <end position="439"/>
    </location>
</feature>
<evidence type="ECO:0000259" key="12">
    <source>
        <dbReference type="Pfam" id="PF05425"/>
    </source>
</evidence>
<evidence type="ECO:0000256" key="4">
    <source>
        <dbReference type="ARBA" id="ARBA00022723"/>
    </source>
</evidence>
<keyword evidence="8 10" id="KW-0472">Membrane</keyword>
<reference evidence="13" key="2">
    <citation type="submission" date="2024-02" db="EMBL/GenBank/DDBJ databases">
        <authorList>
            <person name="Prathaban M."/>
            <person name="Mythili R."/>
            <person name="Sharmila Devi N."/>
            <person name="Sobanaa M."/>
            <person name="Prathiviraj R."/>
            <person name="Selvin J."/>
        </authorList>
    </citation>
    <scope>NUCLEOTIDE SEQUENCE</scope>
    <source>
        <strain evidence="13">MP1014</strain>
    </source>
</reference>
<organism evidence="13 14">
    <name type="scientific">Isoptericola haloaureus</name>
    <dbReference type="NCBI Taxonomy" id="1542902"/>
    <lineage>
        <taxon>Bacteria</taxon>
        <taxon>Bacillati</taxon>
        <taxon>Actinomycetota</taxon>
        <taxon>Actinomycetes</taxon>
        <taxon>Micrococcales</taxon>
        <taxon>Promicromonosporaceae</taxon>
        <taxon>Isoptericola</taxon>
    </lineage>
</organism>
<dbReference type="InterPro" id="IPR014755">
    <property type="entry name" value="Cu-Rt/internalin_Ig-like"/>
</dbReference>
<evidence type="ECO:0000313" key="13">
    <source>
        <dbReference type="EMBL" id="MEG3613620.1"/>
    </source>
</evidence>
<keyword evidence="7" id="KW-0186">Copper</keyword>
<protein>
    <submittedName>
        <fullName evidence="13">CopD family protein</fullName>
    </submittedName>
</protein>
<keyword evidence="2" id="KW-1003">Cell membrane</keyword>
<feature type="transmembrane region" description="Helical" evidence="10">
    <location>
        <begin position="312"/>
        <end position="328"/>
    </location>
</feature>
<comment type="caution">
    <text evidence="13">The sequence shown here is derived from an EMBL/GenBank/DDBJ whole genome shotgun (WGS) entry which is preliminary data.</text>
</comment>
<keyword evidence="4" id="KW-0479">Metal-binding</keyword>
<dbReference type="Proteomes" id="UP001310387">
    <property type="component" value="Unassembled WGS sequence"/>
</dbReference>
<reference evidence="13" key="1">
    <citation type="journal article" date="2024" name="Antonie Van Leeuwenhoek">
        <title>Isoptericola haloaureus sp. nov., a dimorphic actinobacterium isolated from mangrove sediments of southeast India, implicating biosaline agricultural significance through nitrogen fixation and salt tolerance genes.</title>
        <authorList>
            <person name="Prathaban M."/>
            <person name="Prathiviraj R."/>
            <person name="Ravichandran M."/>
            <person name="Natarajan S.D."/>
            <person name="Sobanaa M."/>
            <person name="Hari Krishna Kumar S."/>
            <person name="Chandrasekar V."/>
            <person name="Selvin J."/>
        </authorList>
    </citation>
    <scope>NUCLEOTIDE SEQUENCE</scope>
    <source>
        <strain evidence="13">MP1014</strain>
    </source>
</reference>
<dbReference type="Pfam" id="PF04234">
    <property type="entry name" value="CopC"/>
    <property type="match status" value="1"/>
</dbReference>
<feature type="transmembrane region" description="Helical" evidence="10">
    <location>
        <begin position="387"/>
        <end position="407"/>
    </location>
</feature>
<evidence type="ECO:0000256" key="9">
    <source>
        <dbReference type="SAM" id="MobiDB-lite"/>
    </source>
</evidence>
<gene>
    <name evidence="13" type="ORF">V5O49_00625</name>
</gene>
<feature type="compositionally biased region" description="Low complexity" evidence="9">
    <location>
        <begin position="171"/>
        <end position="181"/>
    </location>
</feature>
<keyword evidence="3 10" id="KW-0812">Transmembrane</keyword>
<dbReference type="PANTHER" id="PTHR34820:SF4">
    <property type="entry name" value="INNER MEMBRANE PROTEIN YEBZ"/>
    <property type="match status" value="1"/>
</dbReference>
<keyword evidence="6 10" id="KW-1133">Transmembrane helix</keyword>
<feature type="transmembrane region" description="Helical" evidence="10">
    <location>
        <begin position="205"/>
        <end position="227"/>
    </location>
</feature>
<feature type="transmembrane region" description="Helical" evidence="10">
    <location>
        <begin position="348"/>
        <end position="366"/>
    </location>
</feature>
<comment type="subcellular location">
    <subcellularLocation>
        <location evidence="1">Cell membrane</location>
        <topology evidence="1">Multi-pass membrane protein</topology>
    </subcellularLocation>
</comment>
<dbReference type="InterPro" id="IPR007348">
    <property type="entry name" value="CopC_dom"/>
</dbReference>
<dbReference type="InterPro" id="IPR008457">
    <property type="entry name" value="Cu-R_CopD_dom"/>
</dbReference>
<evidence type="ECO:0000256" key="10">
    <source>
        <dbReference type="SAM" id="Phobius"/>
    </source>
</evidence>
<evidence type="ECO:0000256" key="7">
    <source>
        <dbReference type="ARBA" id="ARBA00023008"/>
    </source>
</evidence>
<accession>A0ABU7Z2C9</accession>